<protein>
    <recommendedName>
        <fullName evidence="1">Rhodanese domain-containing protein</fullName>
    </recommendedName>
</protein>
<organism evidence="2">
    <name type="scientific">marine metagenome</name>
    <dbReference type="NCBI Taxonomy" id="408172"/>
    <lineage>
        <taxon>unclassified sequences</taxon>
        <taxon>metagenomes</taxon>
        <taxon>ecological metagenomes</taxon>
    </lineage>
</organism>
<reference evidence="2" key="1">
    <citation type="submission" date="2018-05" db="EMBL/GenBank/DDBJ databases">
        <authorList>
            <person name="Lanie J.A."/>
            <person name="Ng W.-L."/>
            <person name="Kazmierczak K.M."/>
            <person name="Andrzejewski T.M."/>
            <person name="Davidsen T.M."/>
            <person name="Wayne K.J."/>
            <person name="Tettelin H."/>
            <person name="Glass J.I."/>
            <person name="Rusch D."/>
            <person name="Podicherti R."/>
            <person name="Tsui H.-C.T."/>
            <person name="Winkler M.E."/>
        </authorList>
    </citation>
    <scope>NUCLEOTIDE SEQUENCE</scope>
</reference>
<dbReference type="CDD" id="cd00158">
    <property type="entry name" value="RHOD"/>
    <property type="match status" value="1"/>
</dbReference>
<accession>A0A382NHQ5</accession>
<evidence type="ECO:0000313" key="2">
    <source>
        <dbReference type="EMBL" id="SVC59232.1"/>
    </source>
</evidence>
<dbReference type="PROSITE" id="PS50206">
    <property type="entry name" value="RHODANESE_3"/>
    <property type="match status" value="1"/>
</dbReference>
<dbReference type="AlphaFoldDB" id="A0A382NHQ5"/>
<gene>
    <name evidence="2" type="ORF">METZ01_LOCUS312086</name>
</gene>
<proteinExistence type="predicted"/>
<dbReference type="InterPro" id="IPR001763">
    <property type="entry name" value="Rhodanese-like_dom"/>
</dbReference>
<feature type="domain" description="Rhodanese" evidence="1">
    <location>
        <begin position="35"/>
        <end position="57"/>
    </location>
</feature>
<dbReference type="Gene3D" id="3.40.250.10">
    <property type="entry name" value="Rhodanese-like domain"/>
    <property type="match status" value="1"/>
</dbReference>
<sequence length="61" mass="6888">MALTSSQLLDQVKQSIDEVTADQVKRGLQAREIQHIVDVRERDEVMDGYIPGAHLIPRGFL</sequence>
<feature type="non-terminal residue" evidence="2">
    <location>
        <position position="61"/>
    </location>
</feature>
<dbReference type="EMBL" id="UINC01099737">
    <property type="protein sequence ID" value="SVC59232.1"/>
    <property type="molecule type" value="Genomic_DNA"/>
</dbReference>
<evidence type="ECO:0000259" key="1">
    <source>
        <dbReference type="PROSITE" id="PS50206"/>
    </source>
</evidence>
<name>A0A382NHQ5_9ZZZZ</name>
<dbReference type="InterPro" id="IPR036873">
    <property type="entry name" value="Rhodanese-like_dom_sf"/>
</dbReference>
<dbReference type="SUPFAM" id="SSF52821">
    <property type="entry name" value="Rhodanese/Cell cycle control phosphatase"/>
    <property type="match status" value="1"/>
</dbReference>
<dbReference type="Pfam" id="PF00581">
    <property type="entry name" value="Rhodanese"/>
    <property type="match status" value="1"/>
</dbReference>